<dbReference type="EnsemblPlants" id="TraesCS2A02G257400.1">
    <property type="protein sequence ID" value="TraesCS2A02G257400.1"/>
    <property type="gene ID" value="TraesCS2A02G257400"/>
</dbReference>
<accession>A0A3B6AZ25</accession>
<evidence type="ECO:0000313" key="2">
    <source>
        <dbReference type="Proteomes" id="UP000019116"/>
    </source>
</evidence>
<keyword evidence="2" id="KW-1185">Reference proteome</keyword>
<dbReference type="Proteomes" id="UP000019116">
    <property type="component" value="Chromosome 2A"/>
</dbReference>
<name>A0A3B6AZ25_WHEAT</name>
<evidence type="ECO:0000313" key="1">
    <source>
        <dbReference type="EnsemblPlants" id="TraesCS2A02G257400.1"/>
    </source>
</evidence>
<dbReference type="Gramene" id="TraesCS2A02G257400.1">
    <property type="protein sequence ID" value="TraesCS2A02G257400.1"/>
    <property type="gene ID" value="TraesCS2A02G257400"/>
</dbReference>
<organism evidence="1">
    <name type="scientific">Triticum aestivum</name>
    <name type="common">Wheat</name>
    <dbReference type="NCBI Taxonomy" id="4565"/>
    <lineage>
        <taxon>Eukaryota</taxon>
        <taxon>Viridiplantae</taxon>
        <taxon>Streptophyta</taxon>
        <taxon>Embryophyta</taxon>
        <taxon>Tracheophyta</taxon>
        <taxon>Spermatophyta</taxon>
        <taxon>Magnoliopsida</taxon>
        <taxon>Liliopsida</taxon>
        <taxon>Poales</taxon>
        <taxon>Poaceae</taxon>
        <taxon>BOP clade</taxon>
        <taxon>Pooideae</taxon>
        <taxon>Triticodae</taxon>
        <taxon>Triticeae</taxon>
        <taxon>Triticinae</taxon>
        <taxon>Triticum</taxon>
    </lineage>
</organism>
<evidence type="ECO:0008006" key="3">
    <source>
        <dbReference type="Google" id="ProtNLM"/>
    </source>
</evidence>
<protein>
    <recommendedName>
        <fullName evidence="3">KEN domain-containing protein</fullName>
    </recommendedName>
</protein>
<reference evidence="1" key="2">
    <citation type="submission" date="2018-10" db="UniProtKB">
        <authorList>
            <consortium name="EnsemblPlants"/>
        </authorList>
    </citation>
    <scope>IDENTIFICATION</scope>
</reference>
<dbReference type="OMA" id="YEIRIMI"/>
<proteinExistence type="predicted"/>
<sequence length="321" mass="37083">MDLFGCMNVKGRSGTKSQSVKFFILGEEFNDDAKKVEVYKKSIDLIKHGSPRGVITPIFVTYCSRFSRMIVCYPYFDESLSDWLKRYKGGSSNLPYEIRIMIRNLLAAIEHQDINRLEDISPIVCVKSKRDNTMEVKVILLPVQSEQSSKAKWRTSFSSLLRKNMHQTWLEDKDFEAFLLMLESNEYTLENLMGHPVLQDGDSNGRLILDCFRETLTPAQHKELEEKLNVQKYDGGDWRLRLQGKTPLENMSKRSTAYPGHDFLWFARKTVAHFNENDAKFKNATVNRVPAANVIKDLYPGFISDLYKLSLEPQYLNRALG</sequence>
<dbReference type="Gramene" id="TraesCS2A03G0622300.1">
    <property type="protein sequence ID" value="TraesCS2A03G0622300.1.CDS"/>
    <property type="gene ID" value="TraesCS2A03G0622300"/>
</dbReference>
<dbReference type="AlphaFoldDB" id="A0A3B6AZ25"/>
<reference evidence="1" key="1">
    <citation type="submission" date="2018-08" db="EMBL/GenBank/DDBJ databases">
        <authorList>
            <person name="Rossello M."/>
        </authorList>
    </citation>
    <scope>NUCLEOTIDE SEQUENCE [LARGE SCALE GENOMIC DNA]</scope>
    <source>
        <strain evidence="1">cv. Chinese Spring</strain>
    </source>
</reference>